<feature type="transmembrane region" description="Helical" evidence="1">
    <location>
        <begin position="125"/>
        <end position="148"/>
    </location>
</feature>
<dbReference type="PANTHER" id="PTHR31748">
    <property type="entry name" value="SERPENTINE RECEPTOR, CLASS V"/>
    <property type="match status" value="1"/>
</dbReference>
<dbReference type="Gene3D" id="1.20.1070.10">
    <property type="entry name" value="Rhodopsin 7-helix transmembrane proteins"/>
    <property type="match status" value="1"/>
</dbReference>
<keyword evidence="1" id="KW-1133">Transmembrane helix</keyword>
<proteinExistence type="predicted"/>
<feature type="transmembrane region" description="Helical" evidence="1">
    <location>
        <begin position="176"/>
        <end position="199"/>
    </location>
</feature>
<gene>
    <name evidence="2" type="ORF">PFISCL1PPCAC_28124</name>
</gene>
<name>A0AAV5X0J2_9BILA</name>
<evidence type="ECO:0000256" key="1">
    <source>
        <dbReference type="SAM" id="Phobius"/>
    </source>
</evidence>
<evidence type="ECO:0008006" key="4">
    <source>
        <dbReference type="Google" id="ProtNLM"/>
    </source>
</evidence>
<dbReference type="AlphaFoldDB" id="A0AAV5X0J2"/>
<feature type="transmembrane region" description="Helical" evidence="1">
    <location>
        <begin position="54"/>
        <end position="71"/>
    </location>
</feature>
<dbReference type="Pfam" id="PF10323">
    <property type="entry name" value="7TM_GPCR_Srv"/>
    <property type="match status" value="1"/>
</dbReference>
<keyword evidence="1" id="KW-0472">Membrane</keyword>
<accession>A0AAV5X0J2</accession>
<dbReference type="PANTHER" id="PTHR31748:SF1">
    <property type="entry name" value="SERPENTINE RECEPTOR, CLASS V"/>
    <property type="match status" value="1"/>
</dbReference>
<comment type="caution">
    <text evidence="2">The sequence shown here is derived from an EMBL/GenBank/DDBJ whole genome shotgun (WGS) entry which is preliminary data.</text>
</comment>
<evidence type="ECO:0000313" key="3">
    <source>
        <dbReference type="Proteomes" id="UP001432322"/>
    </source>
</evidence>
<dbReference type="SUPFAM" id="SSF81321">
    <property type="entry name" value="Family A G protein-coupled receptor-like"/>
    <property type="match status" value="1"/>
</dbReference>
<sequence length="202" mass="23014">IGGVVDITAMLNNYLLCSFPQRGWFLSFYTSNIGFGQAYLMISWGIRYSQATTVVVLAVNRLTAVVFPATYRQSFLPQSSEVLSPYPLTITTTMTKVVFTRRLGRTIRNPTGLVNLQFADSDFRAVVFTAASVVQTIFVAYIIVNYIIVFRFFRKTANENCKDERSREKQKQENRLLYISIIVCSLEVCSGTTFVYIVFHCR</sequence>
<keyword evidence="1" id="KW-0812">Transmembrane</keyword>
<organism evidence="2 3">
    <name type="scientific">Pristionchus fissidentatus</name>
    <dbReference type="NCBI Taxonomy" id="1538716"/>
    <lineage>
        <taxon>Eukaryota</taxon>
        <taxon>Metazoa</taxon>
        <taxon>Ecdysozoa</taxon>
        <taxon>Nematoda</taxon>
        <taxon>Chromadorea</taxon>
        <taxon>Rhabditida</taxon>
        <taxon>Rhabditina</taxon>
        <taxon>Diplogasteromorpha</taxon>
        <taxon>Diplogasteroidea</taxon>
        <taxon>Neodiplogasteridae</taxon>
        <taxon>Pristionchus</taxon>
    </lineage>
</organism>
<dbReference type="Proteomes" id="UP001432322">
    <property type="component" value="Unassembled WGS sequence"/>
</dbReference>
<evidence type="ECO:0000313" key="2">
    <source>
        <dbReference type="EMBL" id="GMT36827.1"/>
    </source>
</evidence>
<dbReference type="InterPro" id="IPR019426">
    <property type="entry name" value="7TM_GPCR_serpentine_rcpt_Srv"/>
</dbReference>
<dbReference type="EMBL" id="BTSY01000007">
    <property type="protein sequence ID" value="GMT36827.1"/>
    <property type="molecule type" value="Genomic_DNA"/>
</dbReference>
<feature type="transmembrane region" description="Helical" evidence="1">
    <location>
        <begin position="23"/>
        <end position="42"/>
    </location>
</feature>
<keyword evidence="3" id="KW-1185">Reference proteome</keyword>
<reference evidence="2" key="1">
    <citation type="submission" date="2023-10" db="EMBL/GenBank/DDBJ databases">
        <title>Genome assembly of Pristionchus species.</title>
        <authorList>
            <person name="Yoshida K."/>
            <person name="Sommer R.J."/>
        </authorList>
    </citation>
    <scope>NUCLEOTIDE SEQUENCE</scope>
    <source>
        <strain evidence="2">RS5133</strain>
    </source>
</reference>
<protein>
    <recommendedName>
        <fullName evidence="4">G protein-coupled receptor</fullName>
    </recommendedName>
</protein>
<feature type="non-terminal residue" evidence="2">
    <location>
        <position position="1"/>
    </location>
</feature>